<dbReference type="Pfam" id="PF13628">
    <property type="entry name" value="DUF4142"/>
    <property type="match status" value="1"/>
</dbReference>
<proteinExistence type="predicted"/>
<protein>
    <submittedName>
        <fullName evidence="2">DUF4142 domain-containing protein</fullName>
    </submittedName>
</protein>
<name>A0ABR8WLX7_9FLAO</name>
<accession>A0ABR8WLX7</accession>
<dbReference type="Proteomes" id="UP000626242">
    <property type="component" value="Unassembled WGS sequence"/>
</dbReference>
<dbReference type="PROSITE" id="PS51257">
    <property type="entry name" value="PROKAR_LIPOPROTEIN"/>
    <property type="match status" value="1"/>
</dbReference>
<evidence type="ECO:0000313" key="3">
    <source>
        <dbReference type="Proteomes" id="UP000626242"/>
    </source>
</evidence>
<evidence type="ECO:0000259" key="1">
    <source>
        <dbReference type="Pfam" id="PF13628"/>
    </source>
</evidence>
<evidence type="ECO:0000313" key="2">
    <source>
        <dbReference type="EMBL" id="MBD8018076.1"/>
    </source>
</evidence>
<dbReference type="RefSeq" id="WP_251833273.1">
    <property type="nucleotide sequence ID" value="NZ_JACSPS010000002.1"/>
</dbReference>
<dbReference type="Gene3D" id="1.20.1260.10">
    <property type="match status" value="1"/>
</dbReference>
<sequence length="202" mass="21849">MKKSLLAIVCAVALTACKKNETTTNEMSTDSLEMNMPADTAMIQDSMAVSGDTTQSGTLNDQDRTFAMEAAKSGMMEVMHGQLAATNGNNAKVKSFGEMMVRDHTKANDELKSLATAAGLTLPTTPDASQQRMHDDMKAKTGADFDRAFAEMMVSDHQKAVDLFKKHASQGSDAALKQFAEKTLPTLEQHLAQSKELRDAVK</sequence>
<dbReference type="PANTHER" id="PTHR38593:SF1">
    <property type="entry name" value="BLR2558 PROTEIN"/>
    <property type="match status" value="1"/>
</dbReference>
<dbReference type="EMBL" id="JACSPS010000002">
    <property type="protein sequence ID" value="MBD8018076.1"/>
    <property type="molecule type" value="Genomic_DNA"/>
</dbReference>
<dbReference type="PANTHER" id="PTHR38593">
    <property type="entry name" value="BLR2558 PROTEIN"/>
    <property type="match status" value="1"/>
</dbReference>
<dbReference type="InterPro" id="IPR025419">
    <property type="entry name" value="DUF4142"/>
</dbReference>
<gene>
    <name evidence="2" type="ORF">H9628_06300</name>
</gene>
<dbReference type="InterPro" id="IPR012347">
    <property type="entry name" value="Ferritin-like"/>
</dbReference>
<comment type="caution">
    <text evidence="2">The sequence shown here is derived from an EMBL/GenBank/DDBJ whole genome shotgun (WGS) entry which is preliminary data.</text>
</comment>
<feature type="domain" description="DUF4142" evidence="1">
    <location>
        <begin position="62"/>
        <end position="197"/>
    </location>
</feature>
<reference evidence="2 3" key="1">
    <citation type="submission" date="2020-08" db="EMBL/GenBank/DDBJ databases">
        <title>A Genomic Blueprint of the Chicken Gut Microbiome.</title>
        <authorList>
            <person name="Gilroy R."/>
            <person name="Ravi A."/>
            <person name="Getino M."/>
            <person name="Pursley I."/>
            <person name="Horton D.L."/>
            <person name="Alikhan N.-F."/>
            <person name="Baker D."/>
            <person name="Gharbi K."/>
            <person name="Hall N."/>
            <person name="Watson M."/>
            <person name="Adriaenssens E.M."/>
            <person name="Foster-Nyarko E."/>
            <person name="Jarju S."/>
            <person name="Secka A."/>
            <person name="Antonio M."/>
            <person name="Oren A."/>
            <person name="Chaudhuri R."/>
            <person name="La Ragione R.M."/>
            <person name="Hildebrand F."/>
            <person name="Pallen M.J."/>
        </authorList>
    </citation>
    <scope>NUCLEOTIDE SEQUENCE [LARGE SCALE GENOMIC DNA]</scope>
    <source>
        <strain evidence="2 3">Sa1CVA4</strain>
    </source>
</reference>
<keyword evidence="3" id="KW-1185">Reference proteome</keyword>
<organism evidence="2 3">
    <name type="scientific">Kaistella pullorum</name>
    <dbReference type="NCBI Taxonomy" id="2763074"/>
    <lineage>
        <taxon>Bacteria</taxon>
        <taxon>Pseudomonadati</taxon>
        <taxon>Bacteroidota</taxon>
        <taxon>Flavobacteriia</taxon>
        <taxon>Flavobacteriales</taxon>
        <taxon>Weeksellaceae</taxon>
        <taxon>Chryseobacterium group</taxon>
        <taxon>Kaistella</taxon>
    </lineage>
</organism>